<comment type="caution">
    <text evidence="3">The sequence shown here is derived from an EMBL/GenBank/DDBJ whole genome shotgun (WGS) entry which is preliminary data.</text>
</comment>
<dbReference type="SUPFAM" id="SSF50129">
    <property type="entry name" value="GroES-like"/>
    <property type="match status" value="1"/>
</dbReference>
<dbReference type="Gene3D" id="3.90.180.10">
    <property type="entry name" value="Medium-chain alcohol dehydrogenases, catalytic domain"/>
    <property type="match status" value="1"/>
</dbReference>
<dbReference type="InterPro" id="IPR011032">
    <property type="entry name" value="GroES-like_sf"/>
</dbReference>
<dbReference type="GO" id="GO:0016628">
    <property type="term" value="F:oxidoreductase activity, acting on the CH-CH group of donors, NAD or NADP as acceptor"/>
    <property type="evidence" value="ECO:0007669"/>
    <property type="project" value="InterPro"/>
</dbReference>
<dbReference type="Proteomes" id="UP000445000">
    <property type="component" value="Unassembled WGS sequence"/>
</dbReference>
<dbReference type="PANTHER" id="PTHR43205">
    <property type="entry name" value="PROSTAGLANDIN REDUCTASE"/>
    <property type="match status" value="1"/>
</dbReference>
<name>A0A829YBE1_9GAMM</name>
<dbReference type="Pfam" id="PF16884">
    <property type="entry name" value="ADH_N_2"/>
    <property type="match status" value="1"/>
</dbReference>
<dbReference type="InterPro" id="IPR036291">
    <property type="entry name" value="NAD(P)-bd_dom_sf"/>
</dbReference>
<dbReference type="InterPro" id="IPR045010">
    <property type="entry name" value="MDR_fam"/>
</dbReference>
<dbReference type="InterPro" id="IPR041694">
    <property type="entry name" value="ADH_N_2"/>
</dbReference>
<dbReference type="Gene3D" id="3.40.50.720">
    <property type="entry name" value="NAD(P)-binding Rossmann-like Domain"/>
    <property type="match status" value="1"/>
</dbReference>
<keyword evidence="4" id="KW-1185">Reference proteome</keyword>
<organism evidence="3 4">
    <name type="scientific">Steroidobacter agaridevorans</name>
    <dbReference type="NCBI Taxonomy" id="2695856"/>
    <lineage>
        <taxon>Bacteria</taxon>
        <taxon>Pseudomonadati</taxon>
        <taxon>Pseudomonadota</taxon>
        <taxon>Gammaproteobacteria</taxon>
        <taxon>Steroidobacterales</taxon>
        <taxon>Steroidobacteraceae</taxon>
        <taxon>Steroidobacter</taxon>
    </lineage>
</organism>
<dbReference type="InterPro" id="IPR020843">
    <property type="entry name" value="ER"/>
</dbReference>
<evidence type="ECO:0000313" key="3">
    <source>
        <dbReference type="EMBL" id="GFE80445.1"/>
    </source>
</evidence>
<dbReference type="PANTHER" id="PTHR43205:SF7">
    <property type="entry name" value="PROSTAGLANDIN REDUCTASE 1"/>
    <property type="match status" value="1"/>
</dbReference>
<dbReference type="AlphaFoldDB" id="A0A829YBE1"/>
<evidence type="ECO:0000259" key="2">
    <source>
        <dbReference type="SMART" id="SM00829"/>
    </source>
</evidence>
<evidence type="ECO:0000256" key="1">
    <source>
        <dbReference type="ARBA" id="ARBA00023002"/>
    </source>
</evidence>
<proteinExistence type="predicted"/>
<gene>
    <name evidence="3" type="ORF">GCM10011487_24450</name>
</gene>
<keyword evidence="1" id="KW-0560">Oxidoreductase</keyword>
<feature type="domain" description="Enoyl reductase (ER)" evidence="2">
    <location>
        <begin position="20"/>
        <end position="330"/>
    </location>
</feature>
<protein>
    <submittedName>
        <fullName evidence="3">NADP-dependent oxidoreductase</fullName>
    </submittedName>
</protein>
<dbReference type="SUPFAM" id="SSF51735">
    <property type="entry name" value="NAD(P)-binding Rossmann-fold domains"/>
    <property type="match status" value="1"/>
</dbReference>
<dbReference type="EMBL" id="BLJN01000002">
    <property type="protein sequence ID" value="GFE80445.1"/>
    <property type="molecule type" value="Genomic_DNA"/>
</dbReference>
<sequence length="337" mass="35605">MSAGNQEVVLRHSPQARPVAADFALVERPVPAAAPRGGLRVRVIALSLDPYLGSRMRGKHMGEPAPAPGASLPGSAVAEVLDSDHPDFARGDYVVAETGWTNIAAIPASGARKVDPTLPLTAHLGVLGMPGLSAWVGITQLAKAKEGDVLTVDAAAGTVGGVAGQIVRALGGRAIGIAGGPEKCALVTQRYRFDACIDYRTENWAAALKQAVGEGSTIHFENVGLAVYEKAFPLLRLYGRVVLCGLADHYHSDGPPAAYPLGAVMGKRATVMGMVVYDYFNRHPEWVQLGSRWLREDKLVQVDDISDGLASAPAQFERMVRGQHLGKALVRIGPDKA</sequence>
<accession>A0A829YBE1</accession>
<dbReference type="CDD" id="cd05288">
    <property type="entry name" value="PGDH"/>
    <property type="match status" value="1"/>
</dbReference>
<reference evidence="4" key="1">
    <citation type="submission" date="2020-01" db="EMBL/GenBank/DDBJ databases">
        <title>'Steroidobacter agaridevorans' sp. nov., agar-degrading bacteria isolated from rhizosphere soils.</title>
        <authorList>
            <person name="Ikenaga M."/>
            <person name="Kataoka M."/>
            <person name="Murouchi A."/>
            <person name="Katsuragi S."/>
            <person name="Sakai M."/>
        </authorList>
    </citation>
    <scope>NUCLEOTIDE SEQUENCE [LARGE SCALE GENOMIC DNA]</scope>
    <source>
        <strain evidence="4">YU21-B</strain>
    </source>
</reference>
<evidence type="ECO:0000313" key="4">
    <source>
        <dbReference type="Proteomes" id="UP000445000"/>
    </source>
</evidence>
<dbReference type="SMART" id="SM00829">
    <property type="entry name" value="PKS_ER"/>
    <property type="match status" value="1"/>
</dbReference>
<dbReference type="Pfam" id="PF00107">
    <property type="entry name" value="ADH_zinc_N"/>
    <property type="match status" value="1"/>
</dbReference>
<dbReference type="InterPro" id="IPR013149">
    <property type="entry name" value="ADH-like_C"/>
</dbReference>
<dbReference type="RefSeq" id="WP_161812123.1">
    <property type="nucleotide sequence ID" value="NZ_BLJN01000002.1"/>
</dbReference>